<evidence type="ECO:0000256" key="2">
    <source>
        <dbReference type="ARBA" id="ARBA00023315"/>
    </source>
</evidence>
<dbReference type="Pfam" id="PF08541">
    <property type="entry name" value="ACP_syn_III_C"/>
    <property type="match status" value="1"/>
</dbReference>
<accession>A0A240ELH2</accession>
<dbReference type="InterPro" id="IPR013747">
    <property type="entry name" value="ACP_syn_III_C"/>
</dbReference>
<dbReference type="PANTHER" id="PTHR34069">
    <property type="entry name" value="3-OXOACYL-[ACYL-CARRIER-PROTEIN] SYNTHASE 3"/>
    <property type="match status" value="1"/>
</dbReference>
<dbReference type="SUPFAM" id="SSF53901">
    <property type="entry name" value="Thiolase-like"/>
    <property type="match status" value="2"/>
</dbReference>
<sequence>MTATFLPGRASLLAASHQFPEQYLSNEQLLTALEQLSGKRFARVAARIVPFLGIEGRHFSRSIHSHVSEPTPTNSELTANTLKDLLANSQHTLADIDYLIGHTTTPDTQLPPSIAWVAEKLRYQGPFMELRQACTGFSSTLQIAIPRLAMLNKPIAIVGSETGSVYFDYEKGFLDQSQLVNYMQMGDGAGGVIIGPETSQGMGTISHCFTGQIGVDRSPGLSLDGGSASVYTQTGKARFHHSATDVRKSGEALFQASILALRSHGFELDKFDYIIPHQASGRIDSLLADTLDIDPDKIINDAKRWGNLGSAAIWCSFSSLVHSGKLESGSKVVILGAEATKYMYGGFVYTHNR</sequence>
<dbReference type="PANTHER" id="PTHR34069:SF2">
    <property type="entry name" value="BETA-KETOACYL-[ACYL-CARRIER-PROTEIN] SYNTHASE III"/>
    <property type="match status" value="1"/>
</dbReference>
<dbReference type="RefSeq" id="WP_096994425.1">
    <property type="nucleotide sequence ID" value="NZ_JBHSII010000001.1"/>
</dbReference>
<keyword evidence="6" id="KW-1185">Reference proteome</keyword>
<keyword evidence="2 5" id="KW-0012">Acyltransferase</keyword>
<name>A0A240ELH2_9VIBR</name>
<dbReference type="EMBL" id="OANU01000054">
    <property type="protein sequence ID" value="SNX49351.1"/>
    <property type="molecule type" value="Genomic_DNA"/>
</dbReference>
<evidence type="ECO:0000259" key="4">
    <source>
        <dbReference type="Pfam" id="PF08545"/>
    </source>
</evidence>
<dbReference type="GO" id="GO:0033818">
    <property type="term" value="F:beta-ketoacyl-acyl-carrier-protein synthase III activity"/>
    <property type="evidence" value="ECO:0007669"/>
    <property type="project" value="UniProtKB-EC"/>
</dbReference>
<dbReference type="Pfam" id="PF08545">
    <property type="entry name" value="ACP_syn_III"/>
    <property type="match status" value="1"/>
</dbReference>
<gene>
    <name evidence="5" type="primary">fabH_1</name>
    <name evidence="5" type="ORF">VTH8203_02998</name>
</gene>
<dbReference type="GO" id="GO:0006633">
    <property type="term" value="P:fatty acid biosynthetic process"/>
    <property type="evidence" value="ECO:0007669"/>
    <property type="project" value="InterPro"/>
</dbReference>
<dbReference type="Proteomes" id="UP000219336">
    <property type="component" value="Unassembled WGS sequence"/>
</dbReference>
<evidence type="ECO:0000259" key="3">
    <source>
        <dbReference type="Pfam" id="PF08541"/>
    </source>
</evidence>
<evidence type="ECO:0000313" key="5">
    <source>
        <dbReference type="EMBL" id="SNX49351.1"/>
    </source>
</evidence>
<reference evidence="6" key="1">
    <citation type="submission" date="2016-06" db="EMBL/GenBank/DDBJ databases">
        <authorList>
            <person name="Rodrigo-Torres L."/>
            <person name="Arahal R.D."/>
            <person name="Lucena T."/>
        </authorList>
    </citation>
    <scope>NUCLEOTIDE SEQUENCE [LARGE SCALE GENOMIC DNA]</scope>
    <source>
        <strain evidence="6">CECT8203</strain>
    </source>
</reference>
<evidence type="ECO:0000256" key="1">
    <source>
        <dbReference type="ARBA" id="ARBA00022679"/>
    </source>
</evidence>
<dbReference type="EC" id="2.3.1.180" evidence="5"/>
<dbReference type="Gene3D" id="3.40.47.10">
    <property type="match status" value="2"/>
</dbReference>
<dbReference type="AlphaFoldDB" id="A0A240ELH2"/>
<dbReference type="GO" id="GO:0044550">
    <property type="term" value="P:secondary metabolite biosynthetic process"/>
    <property type="evidence" value="ECO:0007669"/>
    <property type="project" value="TreeGrafter"/>
</dbReference>
<dbReference type="InterPro" id="IPR016039">
    <property type="entry name" value="Thiolase-like"/>
</dbReference>
<dbReference type="OrthoDB" id="6251378at2"/>
<dbReference type="InterPro" id="IPR013751">
    <property type="entry name" value="ACP_syn_III_N"/>
</dbReference>
<proteinExistence type="predicted"/>
<evidence type="ECO:0000313" key="6">
    <source>
        <dbReference type="Proteomes" id="UP000219336"/>
    </source>
</evidence>
<feature type="domain" description="Beta-ketoacyl-[acyl-carrier-protein] synthase III N-terminal" evidence="4">
    <location>
        <begin position="129"/>
        <end position="203"/>
    </location>
</feature>
<dbReference type="GO" id="GO:0004315">
    <property type="term" value="F:3-oxoacyl-[acyl-carrier-protein] synthase activity"/>
    <property type="evidence" value="ECO:0007669"/>
    <property type="project" value="InterPro"/>
</dbReference>
<feature type="domain" description="Beta-ketoacyl-[acyl-carrier-protein] synthase III C-terminal" evidence="3">
    <location>
        <begin position="261"/>
        <end position="337"/>
    </location>
</feature>
<protein>
    <submittedName>
        <fullName evidence="5">3-oxoacyl-[acyl-carrier-protein] synthase 3</fullName>
        <ecNumber evidence="5">2.3.1.180</ecNumber>
    </submittedName>
</protein>
<organism evidence="5 6">
    <name type="scientific">Vibrio thalassae</name>
    <dbReference type="NCBI Taxonomy" id="1243014"/>
    <lineage>
        <taxon>Bacteria</taxon>
        <taxon>Pseudomonadati</taxon>
        <taxon>Pseudomonadota</taxon>
        <taxon>Gammaproteobacteria</taxon>
        <taxon>Vibrionales</taxon>
        <taxon>Vibrionaceae</taxon>
        <taxon>Vibrio</taxon>
    </lineage>
</organism>
<keyword evidence="1 5" id="KW-0808">Transferase</keyword>